<dbReference type="AlphaFoldDB" id="A0AAE0HH55"/>
<comment type="caution">
    <text evidence="1">The sequence shown here is derived from an EMBL/GenBank/DDBJ whole genome shotgun (WGS) entry which is preliminary data.</text>
</comment>
<reference evidence="1" key="2">
    <citation type="submission" date="2023-06" db="EMBL/GenBank/DDBJ databases">
        <authorList>
            <consortium name="Lawrence Berkeley National Laboratory"/>
            <person name="Haridas S."/>
            <person name="Hensen N."/>
            <person name="Bonometti L."/>
            <person name="Westerberg I."/>
            <person name="Brannstrom I.O."/>
            <person name="Guillou S."/>
            <person name="Cros-Aarteil S."/>
            <person name="Calhoun S."/>
            <person name="Kuo A."/>
            <person name="Mondo S."/>
            <person name="Pangilinan J."/>
            <person name="Riley R."/>
            <person name="Labutti K."/>
            <person name="Andreopoulos B."/>
            <person name="Lipzen A."/>
            <person name="Chen C."/>
            <person name="Yanf M."/>
            <person name="Daum C."/>
            <person name="Ng V."/>
            <person name="Clum A."/>
            <person name="Steindorff A."/>
            <person name="Ohm R."/>
            <person name="Martin F."/>
            <person name="Silar P."/>
            <person name="Natvig D."/>
            <person name="Lalanne C."/>
            <person name="Gautier V."/>
            <person name="Ament-Velasquez S.L."/>
            <person name="Kruys A."/>
            <person name="Hutchinson M.I."/>
            <person name="Powell A.J."/>
            <person name="Barry K."/>
            <person name="Miller A.N."/>
            <person name="Grigoriev I.V."/>
            <person name="Debuchy R."/>
            <person name="Gladieux P."/>
            <person name="Thoren M.H."/>
            <person name="Johannesson H."/>
        </authorList>
    </citation>
    <scope>NUCLEOTIDE SEQUENCE</scope>
    <source>
        <strain evidence="1">CBS 168.71</strain>
    </source>
</reference>
<protein>
    <submittedName>
        <fullName evidence="1">Uncharacterized protein</fullName>
    </submittedName>
</protein>
<accession>A0AAE0HH55</accession>
<sequence length="141" mass="16239">MPPKLLLASEVAAFTDTELDQYLEAGRLPNGDRMVEVEDPDNLPESFIQRLRVDTPSLPFNLKLFDVMLDGGRPFYPIELLPGLSRHPEQYEEILRYWREPSVHFWQIFSTQNRWVKREDGLVSEVDVKIAGKILNNAAAV</sequence>
<proteinExistence type="predicted"/>
<gene>
    <name evidence="1" type="ORF">B0H64DRAFT_374577</name>
</gene>
<reference evidence="1" key="1">
    <citation type="journal article" date="2023" name="Mol. Phylogenet. Evol.">
        <title>Genome-scale phylogeny and comparative genomics of the fungal order Sordariales.</title>
        <authorList>
            <person name="Hensen N."/>
            <person name="Bonometti L."/>
            <person name="Westerberg I."/>
            <person name="Brannstrom I.O."/>
            <person name="Guillou S."/>
            <person name="Cros-Aarteil S."/>
            <person name="Calhoun S."/>
            <person name="Haridas S."/>
            <person name="Kuo A."/>
            <person name="Mondo S."/>
            <person name="Pangilinan J."/>
            <person name="Riley R."/>
            <person name="LaButti K."/>
            <person name="Andreopoulos B."/>
            <person name="Lipzen A."/>
            <person name="Chen C."/>
            <person name="Yan M."/>
            <person name="Daum C."/>
            <person name="Ng V."/>
            <person name="Clum A."/>
            <person name="Steindorff A."/>
            <person name="Ohm R.A."/>
            <person name="Martin F."/>
            <person name="Silar P."/>
            <person name="Natvig D.O."/>
            <person name="Lalanne C."/>
            <person name="Gautier V."/>
            <person name="Ament-Velasquez S.L."/>
            <person name="Kruys A."/>
            <person name="Hutchinson M.I."/>
            <person name="Powell A.J."/>
            <person name="Barry K."/>
            <person name="Miller A.N."/>
            <person name="Grigoriev I.V."/>
            <person name="Debuchy R."/>
            <person name="Gladieux P."/>
            <person name="Hiltunen Thoren M."/>
            <person name="Johannesson H."/>
        </authorList>
    </citation>
    <scope>NUCLEOTIDE SEQUENCE</scope>
    <source>
        <strain evidence="1">CBS 168.71</strain>
    </source>
</reference>
<keyword evidence="2" id="KW-1185">Reference proteome</keyword>
<evidence type="ECO:0000313" key="1">
    <source>
        <dbReference type="EMBL" id="KAK3296497.1"/>
    </source>
</evidence>
<dbReference type="GeneID" id="87839296"/>
<organism evidence="1 2">
    <name type="scientific">Chaetomium fimeti</name>
    <dbReference type="NCBI Taxonomy" id="1854472"/>
    <lineage>
        <taxon>Eukaryota</taxon>
        <taxon>Fungi</taxon>
        <taxon>Dikarya</taxon>
        <taxon>Ascomycota</taxon>
        <taxon>Pezizomycotina</taxon>
        <taxon>Sordariomycetes</taxon>
        <taxon>Sordariomycetidae</taxon>
        <taxon>Sordariales</taxon>
        <taxon>Chaetomiaceae</taxon>
        <taxon>Chaetomium</taxon>
    </lineage>
</organism>
<dbReference type="EMBL" id="JAUEPN010000004">
    <property type="protein sequence ID" value="KAK3296497.1"/>
    <property type="molecule type" value="Genomic_DNA"/>
</dbReference>
<name>A0AAE0HH55_9PEZI</name>
<dbReference type="RefSeq" id="XP_062660011.1">
    <property type="nucleotide sequence ID" value="XM_062802348.1"/>
</dbReference>
<evidence type="ECO:0000313" key="2">
    <source>
        <dbReference type="Proteomes" id="UP001278766"/>
    </source>
</evidence>
<dbReference type="Proteomes" id="UP001278766">
    <property type="component" value="Unassembled WGS sequence"/>
</dbReference>